<dbReference type="Pfam" id="PF06314">
    <property type="entry name" value="ADC"/>
    <property type="match status" value="1"/>
</dbReference>
<comment type="catalytic activity">
    <reaction evidence="4">
        <text>acetoacetate + H(+) = acetone + CO2</text>
        <dbReference type="Rhea" id="RHEA:19729"/>
        <dbReference type="ChEBI" id="CHEBI:13705"/>
        <dbReference type="ChEBI" id="CHEBI:15347"/>
        <dbReference type="ChEBI" id="CHEBI:15378"/>
        <dbReference type="ChEBI" id="CHEBI:16526"/>
        <dbReference type="EC" id="4.1.1.4"/>
    </reaction>
</comment>
<dbReference type="InterPro" id="IPR010451">
    <property type="entry name" value="Acetoacetate_decarboxylase"/>
</dbReference>
<evidence type="ECO:0000256" key="4">
    <source>
        <dbReference type="HAMAP-Rule" id="MF_00597"/>
    </source>
</evidence>
<proteinExistence type="inferred from homology"/>
<evidence type="ECO:0000313" key="5">
    <source>
        <dbReference type="EMBL" id="KTD57263.1"/>
    </source>
</evidence>
<protein>
    <recommendedName>
        <fullName evidence="4">Acetoacetate decarboxylase</fullName>
        <shortName evidence="4">AAD</shortName>
        <shortName evidence="4">ADC</shortName>
        <ecNumber evidence="4">4.1.1.4</ecNumber>
    </recommendedName>
</protein>
<comment type="similarity">
    <text evidence="4">Belongs to the ADC family.</text>
</comment>
<comment type="function">
    <text evidence="4">Catalyzes the conversion of acetoacetate to acetone and carbon dioxide.</text>
</comment>
<dbReference type="GO" id="GO:0047602">
    <property type="term" value="F:acetoacetate decarboxylase activity"/>
    <property type="evidence" value="ECO:0007669"/>
    <property type="project" value="UniProtKB-UniRule"/>
</dbReference>
<dbReference type="STRING" id="1122169.Lsha_2645"/>
<gene>
    <name evidence="4" type="primary">adc</name>
    <name evidence="5" type="ORF">Lsha_2645</name>
</gene>
<keyword evidence="1 4" id="KW-0210">Decarboxylase</keyword>
<evidence type="ECO:0000256" key="3">
    <source>
        <dbReference type="ARBA" id="ARBA00023270"/>
    </source>
</evidence>
<dbReference type="SUPFAM" id="SSF160104">
    <property type="entry name" value="Acetoacetate decarboxylase-like"/>
    <property type="match status" value="1"/>
</dbReference>
<dbReference type="InterPro" id="IPR023653">
    <property type="entry name" value="Acetoacetate_decarboxylase_bac"/>
</dbReference>
<feature type="active site" description="Schiff-base intermediate with acetoacetate" evidence="4">
    <location>
        <position position="116"/>
    </location>
</feature>
<keyword evidence="3 4" id="KW-0704">Schiff base</keyword>
<dbReference type="EC" id="4.1.1.4" evidence="4"/>
<evidence type="ECO:0000256" key="1">
    <source>
        <dbReference type="ARBA" id="ARBA00022793"/>
    </source>
</evidence>
<dbReference type="NCBIfam" id="NF002614">
    <property type="entry name" value="PRK02265.1"/>
    <property type="match status" value="1"/>
</dbReference>
<sequence>MNEAEVKEKAFAMPIASPSYPRGPYRFINREFLIITYETDLDLLREVVPEPLEVTEPLVKFEFIRMPDSTGFGDYTESGQVIPVRYKGKTGGYTHAMYLDDQPPIAGGREIWGFPKKLAQPKLQVVNETLLGTLEYGPCRVATATMGYKYETLDAKKVAESMTSPNYLLKIIPHVDGSTRICELVEYHLEDITVKGAWQGPAQLELAHHALAPVASLPVRRIVSAIHIQSDLTLPYGKVVHDYLAQ</sequence>
<dbReference type="OrthoDB" id="1633687at2"/>
<dbReference type="Proteomes" id="UP000054600">
    <property type="component" value="Unassembled WGS sequence"/>
</dbReference>
<keyword evidence="2 4" id="KW-0456">Lyase</keyword>
<name>A0A0W0YKN9_9GAMM</name>
<dbReference type="RefSeq" id="WP_018577200.1">
    <property type="nucleotide sequence ID" value="NZ_KB892396.1"/>
</dbReference>
<dbReference type="EMBL" id="LNYW01000069">
    <property type="protein sequence ID" value="KTD57263.1"/>
    <property type="molecule type" value="Genomic_DNA"/>
</dbReference>
<organism evidence="5 6">
    <name type="scientific">Legionella shakespearei DSM 23087</name>
    <dbReference type="NCBI Taxonomy" id="1122169"/>
    <lineage>
        <taxon>Bacteria</taxon>
        <taxon>Pseudomonadati</taxon>
        <taxon>Pseudomonadota</taxon>
        <taxon>Gammaproteobacteria</taxon>
        <taxon>Legionellales</taxon>
        <taxon>Legionellaceae</taxon>
        <taxon>Legionella</taxon>
    </lineage>
</organism>
<dbReference type="InterPro" id="IPR023375">
    <property type="entry name" value="ADC_dom_sf"/>
</dbReference>
<evidence type="ECO:0000256" key="2">
    <source>
        <dbReference type="ARBA" id="ARBA00023239"/>
    </source>
</evidence>
<accession>A0A0W0YKN9</accession>
<dbReference type="AlphaFoldDB" id="A0A0W0YKN9"/>
<comment type="caution">
    <text evidence="5">The sequence shown here is derived from an EMBL/GenBank/DDBJ whole genome shotgun (WGS) entry which is preliminary data.</text>
</comment>
<dbReference type="PATRIC" id="fig|1122169.6.peg.3049"/>
<dbReference type="HAMAP" id="MF_00597">
    <property type="entry name" value="ADC"/>
    <property type="match status" value="1"/>
</dbReference>
<dbReference type="Gene3D" id="2.40.400.10">
    <property type="entry name" value="Acetoacetate decarboxylase-like"/>
    <property type="match status" value="1"/>
</dbReference>
<keyword evidence="6" id="KW-1185">Reference proteome</keyword>
<evidence type="ECO:0000313" key="6">
    <source>
        <dbReference type="Proteomes" id="UP000054600"/>
    </source>
</evidence>
<reference evidence="5 6" key="1">
    <citation type="submission" date="2015-11" db="EMBL/GenBank/DDBJ databases">
        <title>Genomic analysis of 38 Legionella species identifies large and diverse effector repertoires.</title>
        <authorList>
            <person name="Burstein D."/>
            <person name="Amaro F."/>
            <person name="Zusman T."/>
            <person name="Lifshitz Z."/>
            <person name="Cohen O."/>
            <person name="Gilbert J.A."/>
            <person name="Pupko T."/>
            <person name="Shuman H.A."/>
            <person name="Segal G."/>
        </authorList>
    </citation>
    <scope>NUCLEOTIDE SEQUENCE [LARGE SCALE GENOMIC DNA]</scope>
    <source>
        <strain evidence="5 6">ATCC 49655</strain>
    </source>
</reference>
<dbReference type="eggNOG" id="COG4689">
    <property type="taxonomic scope" value="Bacteria"/>
</dbReference>